<evidence type="ECO:0000313" key="2">
    <source>
        <dbReference type="EMBL" id="MCA9755267.1"/>
    </source>
</evidence>
<dbReference type="AlphaFoldDB" id="A0A956N9W7"/>
<evidence type="ECO:0000259" key="1">
    <source>
        <dbReference type="Pfam" id="PF13649"/>
    </source>
</evidence>
<keyword evidence="2" id="KW-0489">Methyltransferase</keyword>
<dbReference type="Gene3D" id="2.20.130.10">
    <property type="entry name" value="CAC2371-like domains"/>
    <property type="match status" value="1"/>
</dbReference>
<proteinExistence type="predicted"/>
<organism evidence="2 3">
    <name type="scientific">Eiseniibacteriota bacterium</name>
    <dbReference type="NCBI Taxonomy" id="2212470"/>
    <lineage>
        <taxon>Bacteria</taxon>
        <taxon>Candidatus Eiseniibacteriota</taxon>
    </lineage>
</organism>
<dbReference type="PANTHER" id="PTHR42912">
    <property type="entry name" value="METHYLTRANSFERASE"/>
    <property type="match status" value="1"/>
</dbReference>
<dbReference type="Pfam" id="PF13649">
    <property type="entry name" value="Methyltransf_25"/>
    <property type="match status" value="1"/>
</dbReference>
<dbReference type="InterPro" id="IPR050508">
    <property type="entry name" value="Methyltransf_Superfamily"/>
</dbReference>
<dbReference type="GO" id="GO:0008168">
    <property type="term" value="F:methyltransferase activity"/>
    <property type="evidence" value="ECO:0007669"/>
    <property type="project" value="UniProtKB-KW"/>
</dbReference>
<keyword evidence="2" id="KW-0808">Transferase</keyword>
<evidence type="ECO:0000313" key="3">
    <source>
        <dbReference type="Proteomes" id="UP000739538"/>
    </source>
</evidence>
<dbReference type="PANTHER" id="PTHR42912:SF80">
    <property type="entry name" value="METHYLTRANSFERASE DOMAIN-CONTAINING PROTEIN"/>
    <property type="match status" value="1"/>
</dbReference>
<name>A0A956N9W7_UNCEI</name>
<gene>
    <name evidence="2" type="ORF">KDA27_05650</name>
</gene>
<reference evidence="2" key="2">
    <citation type="journal article" date="2021" name="Microbiome">
        <title>Successional dynamics and alternative stable states in a saline activated sludge microbial community over 9 years.</title>
        <authorList>
            <person name="Wang Y."/>
            <person name="Ye J."/>
            <person name="Ju F."/>
            <person name="Liu L."/>
            <person name="Boyd J.A."/>
            <person name="Deng Y."/>
            <person name="Parks D.H."/>
            <person name="Jiang X."/>
            <person name="Yin X."/>
            <person name="Woodcroft B.J."/>
            <person name="Tyson G.W."/>
            <person name="Hugenholtz P."/>
            <person name="Polz M.F."/>
            <person name="Zhang T."/>
        </authorList>
    </citation>
    <scope>NUCLEOTIDE SEQUENCE</scope>
    <source>
        <strain evidence="2">HKST-UBA02</strain>
    </source>
</reference>
<dbReference type="GO" id="GO:0032259">
    <property type="term" value="P:methylation"/>
    <property type="evidence" value="ECO:0007669"/>
    <property type="project" value="UniProtKB-KW"/>
</dbReference>
<protein>
    <submittedName>
        <fullName evidence="2">Class I SAM-dependent methyltransferase</fullName>
    </submittedName>
</protein>
<sequence length="287" mass="31637">MFEEWASLYDSVYAAKGKDYAAEAEYLQRWMAPTPSVHVSAQTTSDRARGELPTARRALGDVTVGQRERGWGHTHLIPGVAEPDLPALLDVACGTGEHLAQLSREFQLFGVDSSPEMLSVARHKLPGASLFLSDMTSFELGRTFSVVTCLFSSIGYLRSVSMLERAVERMSSHLAEDGVLLIEPPIPPERLDPPETISLRFRHGSAQWEREASARTEGELLHIRFTYRVVGDEPSSADVAPTEIVDNQTIRLFSGHQIATAMERAGLEVEHDSRGPTGLGLWIGRKP</sequence>
<dbReference type="Gene3D" id="3.40.50.150">
    <property type="entry name" value="Vaccinia Virus protein VP39"/>
    <property type="match status" value="1"/>
</dbReference>
<dbReference type="InterPro" id="IPR041698">
    <property type="entry name" value="Methyltransf_25"/>
</dbReference>
<dbReference type="EMBL" id="JAGQHS010000019">
    <property type="protein sequence ID" value="MCA9755267.1"/>
    <property type="molecule type" value="Genomic_DNA"/>
</dbReference>
<feature type="domain" description="Methyltransferase" evidence="1">
    <location>
        <begin position="89"/>
        <end position="178"/>
    </location>
</feature>
<accession>A0A956N9W7</accession>
<comment type="caution">
    <text evidence="2">The sequence shown here is derived from an EMBL/GenBank/DDBJ whole genome shotgun (WGS) entry which is preliminary data.</text>
</comment>
<reference evidence="2" key="1">
    <citation type="submission" date="2020-04" db="EMBL/GenBank/DDBJ databases">
        <authorList>
            <person name="Zhang T."/>
        </authorList>
    </citation>
    <scope>NUCLEOTIDE SEQUENCE</scope>
    <source>
        <strain evidence="2">HKST-UBA02</strain>
    </source>
</reference>
<dbReference type="Proteomes" id="UP000739538">
    <property type="component" value="Unassembled WGS sequence"/>
</dbReference>
<dbReference type="SUPFAM" id="SSF53335">
    <property type="entry name" value="S-adenosyl-L-methionine-dependent methyltransferases"/>
    <property type="match status" value="1"/>
</dbReference>
<dbReference type="CDD" id="cd02440">
    <property type="entry name" value="AdoMet_MTases"/>
    <property type="match status" value="1"/>
</dbReference>
<dbReference type="InterPro" id="IPR029063">
    <property type="entry name" value="SAM-dependent_MTases_sf"/>
</dbReference>